<dbReference type="AlphaFoldDB" id="A0A3A2ZD67"/>
<keyword evidence="3" id="KW-1185">Reference proteome</keyword>
<feature type="signal peptide" evidence="1">
    <location>
        <begin position="1"/>
        <end position="20"/>
    </location>
</feature>
<comment type="caution">
    <text evidence="2">The sequence shown here is derived from an EMBL/GenBank/DDBJ whole genome shotgun (WGS) entry which is preliminary data.</text>
</comment>
<name>A0A3A2ZD67_9EURO</name>
<gene>
    <name evidence="2" type="ORF">PHISCL_08414</name>
</gene>
<evidence type="ECO:0000256" key="1">
    <source>
        <dbReference type="SAM" id="SignalP"/>
    </source>
</evidence>
<dbReference type="Proteomes" id="UP000266188">
    <property type="component" value="Unassembled WGS sequence"/>
</dbReference>
<feature type="chain" id="PRO_5017316291" evidence="1">
    <location>
        <begin position="21"/>
        <end position="92"/>
    </location>
</feature>
<reference evidence="3" key="1">
    <citation type="submission" date="2017-02" db="EMBL/GenBank/DDBJ databases">
        <authorList>
            <person name="Tafer H."/>
            <person name="Lopandic K."/>
        </authorList>
    </citation>
    <scope>NUCLEOTIDE SEQUENCE [LARGE SCALE GENOMIC DNA]</scope>
    <source>
        <strain evidence="3">CBS 366.77</strain>
    </source>
</reference>
<organism evidence="2 3">
    <name type="scientific">Aspergillus sclerotialis</name>
    <dbReference type="NCBI Taxonomy" id="2070753"/>
    <lineage>
        <taxon>Eukaryota</taxon>
        <taxon>Fungi</taxon>
        <taxon>Dikarya</taxon>
        <taxon>Ascomycota</taxon>
        <taxon>Pezizomycotina</taxon>
        <taxon>Eurotiomycetes</taxon>
        <taxon>Eurotiomycetidae</taxon>
        <taxon>Eurotiales</taxon>
        <taxon>Aspergillaceae</taxon>
        <taxon>Aspergillus</taxon>
        <taxon>Aspergillus subgen. Polypaecilum</taxon>
    </lineage>
</organism>
<dbReference type="SUPFAM" id="SSF54897">
    <property type="entry name" value="Protease propeptides/inhibitors"/>
    <property type="match status" value="1"/>
</dbReference>
<keyword evidence="1" id="KW-0732">Signal</keyword>
<proteinExistence type="predicted"/>
<sequence>MNIFSSLVLLLLAALPLALAANRLTSIIVSYPDNTPDSIISQDKQDLIDAFPTRGFSAQAPADAKISLSSHSSDYHPNIEDDGIVTAYNAPE</sequence>
<dbReference type="EMBL" id="MVGC01000431">
    <property type="protein sequence ID" value="RJE19247.1"/>
    <property type="molecule type" value="Genomic_DNA"/>
</dbReference>
<protein>
    <submittedName>
        <fullName evidence="2">Uncharacterized protein</fullName>
    </submittedName>
</protein>
<accession>A0A3A2ZD67</accession>
<dbReference type="OrthoDB" id="3888684at2759"/>
<evidence type="ECO:0000313" key="2">
    <source>
        <dbReference type="EMBL" id="RJE19247.1"/>
    </source>
</evidence>
<evidence type="ECO:0000313" key="3">
    <source>
        <dbReference type="Proteomes" id="UP000266188"/>
    </source>
</evidence>